<dbReference type="EMBL" id="JPVP01000056">
    <property type="protein sequence ID" value="KGR84346.1"/>
    <property type="molecule type" value="Genomic_DNA"/>
</dbReference>
<proteinExistence type="predicted"/>
<accession>A0A0A3IHV9</accession>
<evidence type="ECO:0000313" key="3">
    <source>
        <dbReference type="Proteomes" id="UP000030437"/>
    </source>
</evidence>
<comment type="caution">
    <text evidence="2">The sequence shown here is derived from an EMBL/GenBank/DDBJ whole genome shotgun (WGS) entry which is preliminary data.</text>
</comment>
<gene>
    <name evidence="2" type="ORF">CD32_12180</name>
</gene>
<sequence length="141" mass="16320">MLARRTVWIAGIILLGVAVVTGYSTYSEQRFVDVFIKEDQFDERLDQVTIWETNSHLNESLANAKRSDEQLEKVRQALEDWQVRKTFFKNMDYEEAYQIDISYGEDTLTIPISSDGLMNIQGHTYVLVDGPQIEELLVLLE</sequence>
<evidence type="ECO:0000256" key="1">
    <source>
        <dbReference type="SAM" id="Coils"/>
    </source>
</evidence>
<evidence type="ECO:0000313" key="2">
    <source>
        <dbReference type="EMBL" id="KGR84346.1"/>
    </source>
</evidence>
<organism evidence="2 3">
    <name type="scientific">Lysinibacillus odysseyi 34hs-1 = NBRC 100172</name>
    <dbReference type="NCBI Taxonomy" id="1220589"/>
    <lineage>
        <taxon>Bacteria</taxon>
        <taxon>Bacillati</taxon>
        <taxon>Bacillota</taxon>
        <taxon>Bacilli</taxon>
        <taxon>Bacillales</taxon>
        <taxon>Bacillaceae</taxon>
        <taxon>Lysinibacillus</taxon>
    </lineage>
</organism>
<dbReference type="Proteomes" id="UP000030437">
    <property type="component" value="Unassembled WGS sequence"/>
</dbReference>
<name>A0A0A3IHV9_9BACI</name>
<reference evidence="2 3" key="1">
    <citation type="submission" date="2014-02" db="EMBL/GenBank/DDBJ databases">
        <title>Draft genome sequence of Lysinibacillus odysseyi NBRC 100172.</title>
        <authorList>
            <person name="Zhang F."/>
            <person name="Wang G."/>
            <person name="Zhang L."/>
        </authorList>
    </citation>
    <scope>NUCLEOTIDE SEQUENCE [LARGE SCALE GENOMIC DNA]</scope>
    <source>
        <strain evidence="2 3">NBRC 100172</strain>
    </source>
</reference>
<keyword evidence="1" id="KW-0175">Coiled coil</keyword>
<keyword evidence="3" id="KW-1185">Reference proteome</keyword>
<dbReference type="AlphaFoldDB" id="A0A0A3IHV9"/>
<dbReference type="RefSeq" id="WP_036154960.1">
    <property type="nucleotide sequence ID" value="NZ_AVCX01000005.1"/>
</dbReference>
<feature type="coiled-coil region" evidence="1">
    <location>
        <begin position="57"/>
        <end position="84"/>
    </location>
</feature>
<protein>
    <submittedName>
        <fullName evidence="2">Uncharacterized protein</fullName>
    </submittedName>
</protein>